<gene>
    <name evidence="1" type="ORF">Cboi01_000315400</name>
</gene>
<sequence>MSYSYVFSLVNAIHFKSVIDIVGNFIPGLLFMQGIFGYLSICIVYKWTVDWVAIEKPAPSLLNMLISMFLSPGTVTEELYPYQAQVQVFLLVVALICVPCLLLIKPMYYKQKLAKQYIALSTDDSLENNGNSTDTNLLSSVEIEDDEHHEEHTFGDIMIHQVIYTIEFCLNCVSHTASYLRLWALSLAHAQLSAVLWSMTIKGAFFTTGFLGSVFIFLMFGMWFVLTVCILVVMEGTSAMLHALRLHWVESMSKFFEGEGRAYEPYSFKTILDGTSS</sequence>
<reference evidence="1" key="1">
    <citation type="submission" date="2023-04" db="EMBL/GenBank/DDBJ databases">
        <title>Candida boidinii NBRC 1967.</title>
        <authorList>
            <person name="Ichikawa N."/>
            <person name="Sato H."/>
            <person name="Tonouchi N."/>
        </authorList>
    </citation>
    <scope>NUCLEOTIDE SEQUENCE</scope>
    <source>
        <strain evidence="1">NBRC 1967</strain>
    </source>
</reference>
<organism evidence="1 2">
    <name type="scientific">Candida boidinii</name>
    <name type="common">Yeast</name>
    <dbReference type="NCBI Taxonomy" id="5477"/>
    <lineage>
        <taxon>Eukaryota</taxon>
        <taxon>Fungi</taxon>
        <taxon>Dikarya</taxon>
        <taxon>Ascomycota</taxon>
        <taxon>Saccharomycotina</taxon>
        <taxon>Pichiomycetes</taxon>
        <taxon>Pichiales</taxon>
        <taxon>Pichiaceae</taxon>
        <taxon>Ogataea</taxon>
        <taxon>Ogataea/Candida clade</taxon>
    </lineage>
</organism>
<dbReference type="Proteomes" id="UP001165101">
    <property type="component" value="Unassembled WGS sequence"/>
</dbReference>
<name>A0ACB5TQS0_CANBO</name>
<dbReference type="EMBL" id="BSXV01001641">
    <property type="protein sequence ID" value="GME93476.1"/>
    <property type="molecule type" value="Genomic_DNA"/>
</dbReference>
<accession>A0ACB5TQS0</accession>
<comment type="caution">
    <text evidence="1">The sequence shown here is derived from an EMBL/GenBank/DDBJ whole genome shotgun (WGS) entry which is preliminary data.</text>
</comment>
<proteinExistence type="predicted"/>
<evidence type="ECO:0000313" key="1">
    <source>
        <dbReference type="EMBL" id="GME93476.1"/>
    </source>
</evidence>
<evidence type="ECO:0000313" key="2">
    <source>
        <dbReference type="Proteomes" id="UP001165101"/>
    </source>
</evidence>
<keyword evidence="2" id="KW-1185">Reference proteome</keyword>
<protein>
    <submittedName>
        <fullName evidence="1">Unnamed protein product</fullName>
    </submittedName>
</protein>